<dbReference type="PANTHER" id="PTHR13817">
    <property type="entry name" value="TITIN"/>
    <property type="match status" value="1"/>
</dbReference>
<keyword evidence="3" id="KW-0624">Polysaccharide degradation</keyword>
<evidence type="ECO:0000256" key="4">
    <source>
        <dbReference type="SAM" id="MobiDB-lite"/>
    </source>
</evidence>
<dbReference type="PRINTS" id="PR00014">
    <property type="entry name" value="FNTYPEIII"/>
</dbReference>
<dbReference type="CDD" id="cd00063">
    <property type="entry name" value="FN3"/>
    <property type="match status" value="5"/>
</dbReference>
<reference evidence="7 8" key="1">
    <citation type="submission" date="2013-08" db="EMBL/GenBank/DDBJ databases">
        <title>Genome sequencing of Cellulomonas bogoriensis 69B4.</title>
        <authorList>
            <person name="Chen F."/>
            <person name="Li Y."/>
            <person name="Wang G."/>
        </authorList>
    </citation>
    <scope>NUCLEOTIDE SEQUENCE [LARGE SCALE GENOMIC DNA]</scope>
    <source>
        <strain evidence="7 8">69B4</strain>
    </source>
</reference>
<evidence type="ECO:0000256" key="2">
    <source>
        <dbReference type="ARBA" id="ARBA00023295"/>
    </source>
</evidence>
<evidence type="ECO:0000313" key="8">
    <source>
        <dbReference type="Proteomes" id="UP000054314"/>
    </source>
</evidence>
<feature type="compositionally biased region" description="Acidic residues" evidence="4">
    <location>
        <begin position="363"/>
        <end position="376"/>
    </location>
</feature>
<dbReference type="Pfam" id="PF00041">
    <property type="entry name" value="fn3"/>
    <property type="match status" value="4"/>
</dbReference>
<feature type="domain" description="Fibronectin type-III" evidence="6">
    <location>
        <begin position="1656"/>
        <end position="1746"/>
    </location>
</feature>
<organism evidence="7 8">
    <name type="scientific">Cellulomonas bogoriensis 69B4 = DSM 16987</name>
    <dbReference type="NCBI Taxonomy" id="1386082"/>
    <lineage>
        <taxon>Bacteria</taxon>
        <taxon>Bacillati</taxon>
        <taxon>Actinomycetota</taxon>
        <taxon>Actinomycetes</taxon>
        <taxon>Micrococcales</taxon>
        <taxon>Cellulomonadaceae</taxon>
        <taxon>Cellulomonas</taxon>
    </lineage>
</organism>
<dbReference type="EMBL" id="AXCZ01000103">
    <property type="protein sequence ID" value="KGM11969.1"/>
    <property type="molecule type" value="Genomic_DNA"/>
</dbReference>
<dbReference type="OrthoDB" id="5241356at2"/>
<feature type="region of interest" description="Disordered" evidence="4">
    <location>
        <begin position="2031"/>
        <end position="2055"/>
    </location>
</feature>
<feature type="compositionally biased region" description="Basic and acidic residues" evidence="4">
    <location>
        <begin position="1850"/>
        <end position="1860"/>
    </location>
</feature>
<dbReference type="PROSITE" id="PS50853">
    <property type="entry name" value="FN3"/>
    <property type="match status" value="6"/>
</dbReference>
<feature type="domain" description="Fibronectin type-III" evidence="6">
    <location>
        <begin position="1747"/>
        <end position="1840"/>
    </location>
</feature>
<keyword evidence="3" id="KW-0119">Carbohydrate metabolism</keyword>
<evidence type="ECO:0000256" key="3">
    <source>
        <dbReference type="ARBA" id="ARBA00023326"/>
    </source>
</evidence>
<dbReference type="Proteomes" id="UP000054314">
    <property type="component" value="Unassembled WGS sequence"/>
</dbReference>
<dbReference type="InterPro" id="IPR050964">
    <property type="entry name" value="Striated_Muscle_Regulatory"/>
</dbReference>
<dbReference type="SUPFAM" id="SSF49265">
    <property type="entry name" value="Fibronectin type III"/>
    <property type="match status" value="3"/>
</dbReference>
<accession>A0A0A0BXR0</accession>
<feature type="domain" description="Fibronectin type-III" evidence="6">
    <location>
        <begin position="1471"/>
        <end position="1556"/>
    </location>
</feature>
<sequence>MADVVQAQVRRSRWEWTRLGAAVTVPAVAAALAVIYPGAPVSQVDLHDGTVWLTNTTAAKLGRYNPQVDELNGGLVAGTSDFDVLQDAGDVLLTEPGWVSVVDPASVVLAAQAAVPLGARVTMGSGTVAVSDPGSGAVWARGVDHVGTMGEADPDLELGEGGVAVATHGGAVVAAGTDGALQRLEVQGEQVSVSESGRLSGLDQAPTGFDQVTSVGEDLVVLHGSRLSTPRGSVDLGADGTDVVLQQPGPRASHVLVATTSALLEVPLDGGQVREHESGGEGRPAAPVRVGSCVHGAWATATGSYVQVCDGEVERKDLMGMSASDELVFRVNRDVVVLNDTLRGRLWVPLEDPRLREPNWQDIEPEEETEEDEEEAESRQNVQNLQAECTASSGSPVAVDDEFGVRPGRTRILPVIDNDSSSDCGILTISEFDPIPEDFGSIVPVHGGRALQLTAASGASGSVEFTYTIADGRGSTAPSTASVVLTVREEGLNEAPVQSRVGTVLVEQGASVTYDVLADFHDPDGDHLVLVDASVDGGGTVRTRQDGELTFTSDGGALGRQVARVTVSDGWESVEGTVNVDVRPAGSLAPVIDPVHAETYVDQPVTVRPLRSVRSASREPVRLAGVDELPDATVTTDLGEGTFQFTAPRAGTYYVTFMVAASPQQATGLARIDVREVPEEPLPPVAVMDVALLPPGGEVTINPLANDMDPAGGVLVLQSVEVPDGSGLQAAVLNHELVRFTSMRVLSAPVVATYTISNGSVSVTGEILVQPVPATVGQQAPVVPNVTASVRTGGVVTIPVLEGAYDPDGDALALDTDLAEPLGAGEGLLFVSGDVLRYQAPATPMQVHATFTVSDAVGNRTAATLTVNVHESDVERKALPRPKNLTARVFEGETVRIPVPLVGVDPDGDGVSLLGQDQAPAKGRILDVGPDWLEYEALPGELGTDTFTYAVEDWVGQRAVATVRVGISPRPTGSAQVIARNDDVTVRPGQMVQVRVLRNDVDASGGELTLEPDLDLEEGVEAHVDGRRVVVQTPREPGVLQIGYTATNDRGGRGSAVLTVTVDGDAPILPPVARDVVVPAIDTINRSSVEVDVLEVADNPSGPMSELEARVHATAQDVATVTERGTILVQLVDRAQTLPFLVRNTHPDADGIASYAFITVPALGDFPPVRRPRAPELRVVAGEQLVIPLEEQVQVGPGRTARIADVSRVSATKSDGGDLVADARTLQFTAERGYAGPAAISVEVTDGVPGETSSRRSVISLPITVLAAEAHPPTFSPSVLDVGPGESTRVDLGVFTSTPVGTSDGTTRYAYRLTSEPPRGYVATLVDGVLTIEAPPTAPRGTVGGVGIEIDYGGAERVQGQVDFRVVASSRRLARVNDHVIREGVEGVATTVPVLNGAYNPFPGDPLTVVDVVVESGTGDASVVGSQVVVRPASGFIGDMVARYRVRDVTRDPDREVEGRVRVTVRGRPDAPRAPRVNEVRDRTVVLSWDAPASNGEPITGYRVTTQPGGAVRECASTTCTIDRLTNDTEYTFTVAARNAVDWSEASPASSKARPDAVPAAPGSLVLEHGDGRIDARWAPAASTGSPITAYTVEISPSNLRGQSSFTTQSTSLAIGNLQNGTSYQVRVRAQNRAPDPGPWSGWVSEIPARAPDAPTVTAERVDDQLGRQIQVRWTPGSSNGDSIRDYTITIRGNGSTRTVEGHTGTSFRMENAVNGVPYQFEIRARNKAGLGAAGTARASAFGVPDAPTGMGASASRDSAADRGTMDVTWNDAVDNGSPVTHHRVQVNGEESTLDRRRTGLSLSGLRGGDQVVVRVQACNVAGCSKWGEAASATPVTRPGAVTGVTFGPAERDGNDRPTRIDVSWSAPGDWGGEGGRGFRYRCIVDGDRQSWVSRNESQTSGRCDDLPRLGFLKRSMTVQVEVEALTRVGNGPPSLSETVTLTRASEPHPVRDVRVSVPSDLVRVDVSWQPPTDNGGAAVESYVVQLNLGEGWTTIARQSHRSLQHELRPGEVTGDQLVRVRVAAVNSVGQSEWVTEQVRTPRQPDPPPDPEPDG</sequence>
<keyword evidence="2" id="KW-0326">Glycosidase</keyword>
<keyword evidence="2" id="KW-0378">Hydrolase</keyword>
<dbReference type="NCBIfam" id="NF012211">
    <property type="entry name" value="tand_rpt_95"/>
    <property type="match status" value="1"/>
</dbReference>
<evidence type="ECO:0000256" key="5">
    <source>
        <dbReference type="SAM" id="Phobius"/>
    </source>
</evidence>
<evidence type="ECO:0000313" key="7">
    <source>
        <dbReference type="EMBL" id="KGM11969.1"/>
    </source>
</evidence>
<dbReference type="GO" id="GO:0016798">
    <property type="term" value="F:hydrolase activity, acting on glycosyl bonds"/>
    <property type="evidence" value="ECO:0007669"/>
    <property type="project" value="UniProtKB-KW"/>
</dbReference>
<dbReference type="SMART" id="SM00060">
    <property type="entry name" value="FN3"/>
    <property type="match status" value="6"/>
</dbReference>
<protein>
    <submittedName>
        <fullName evidence="7">Fibronectin</fullName>
    </submittedName>
</protein>
<feature type="compositionally biased region" description="Polar residues" evidence="4">
    <location>
        <begin position="2031"/>
        <end position="2041"/>
    </location>
</feature>
<name>A0A0A0BXR0_9CELL</name>
<keyword evidence="5" id="KW-0472">Membrane</keyword>
<dbReference type="GO" id="GO:0000272">
    <property type="term" value="P:polysaccharide catabolic process"/>
    <property type="evidence" value="ECO:0007669"/>
    <property type="project" value="UniProtKB-KW"/>
</dbReference>
<comment type="caution">
    <text evidence="7">The sequence shown here is derived from an EMBL/GenBank/DDBJ whole genome shotgun (WGS) entry which is preliminary data.</text>
</comment>
<gene>
    <name evidence="7" type="ORF">N869_02240</name>
</gene>
<dbReference type="InterPro" id="IPR013783">
    <property type="entry name" value="Ig-like_fold"/>
</dbReference>
<dbReference type="RefSeq" id="WP_052105353.1">
    <property type="nucleotide sequence ID" value="NZ_AXCZ01000103.1"/>
</dbReference>
<evidence type="ECO:0000259" key="6">
    <source>
        <dbReference type="PROSITE" id="PS50853"/>
    </source>
</evidence>
<keyword evidence="8" id="KW-1185">Reference proteome</keyword>
<feature type="domain" description="Fibronectin type-III" evidence="6">
    <location>
        <begin position="1950"/>
        <end position="2045"/>
    </location>
</feature>
<feature type="transmembrane region" description="Helical" evidence="5">
    <location>
        <begin position="19"/>
        <end position="39"/>
    </location>
</feature>
<keyword evidence="5" id="KW-1133">Transmembrane helix</keyword>
<keyword evidence="1" id="KW-0677">Repeat</keyword>
<dbReference type="Pfam" id="PF17963">
    <property type="entry name" value="Big_9"/>
    <property type="match status" value="6"/>
</dbReference>
<feature type="region of interest" description="Disordered" evidence="4">
    <location>
        <begin position="358"/>
        <end position="382"/>
    </location>
</feature>
<dbReference type="PANTHER" id="PTHR13817:SF151">
    <property type="entry name" value="TITIN"/>
    <property type="match status" value="1"/>
</dbReference>
<feature type="domain" description="Fibronectin type-III" evidence="6">
    <location>
        <begin position="1558"/>
        <end position="1654"/>
    </location>
</feature>
<proteinExistence type="predicted"/>
<dbReference type="InterPro" id="IPR003961">
    <property type="entry name" value="FN3_dom"/>
</dbReference>
<feature type="region of interest" description="Disordered" evidence="4">
    <location>
        <begin position="1543"/>
        <end position="1565"/>
    </location>
</feature>
<dbReference type="Gene3D" id="2.60.40.10">
    <property type="entry name" value="Immunoglobulins"/>
    <property type="match status" value="6"/>
</dbReference>
<feature type="region of interest" description="Disordered" evidence="4">
    <location>
        <begin position="1845"/>
        <end position="1869"/>
    </location>
</feature>
<dbReference type="InterPro" id="IPR036116">
    <property type="entry name" value="FN3_sf"/>
</dbReference>
<keyword evidence="5" id="KW-0812">Transmembrane</keyword>
<feature type="domain" description="Fibronectin type-III" evidence="6">
    <location>
        <begin position="1841"/>
        <end position="1946"/>
    </location>
</feature>
<evidence type="ECO:0000256" key="1">
    <source>
        <dbReference type="ARBA" id="ARBA00022737"/>
    </source>
</evidence>